<evidence type="ECO:0000256" key="1">
    <source>
        <dbReference type="SAM" id="SignalP"/>
    </source>
</evidence>
<protein>
    <submittedName>
        <fullName evidence="2">Putative secreted protein</fullName>
    </submittedName>
</protein>
<reference evidence="2" key="1">
    <citation type="submission" date="2019-12" db="EMBL/GenBank/DDBJ databases">
        <title>An insight into the sialome of adult female Ixodes ricinus ticks feeding for 6 days.</title>
        <authorList>
            <person name="Perner J."/>
            <person name="Ribeiro J.M.C."/>
        </authorList>
    </citation>
    <scope>NUCLEOTIDE SEQUENCE</scope>
    <source>
        <strain evidence="2">Semi-engorged</strain>
        <tissue evidence="2">Salivary glands</tissue>
    </source>
</reference>
<feature type="signal peptide" evidence="1">
    <location>
        <begin position="1"/>
        <end position="26"/>
    </location>
</feature>
<name>A0A6B0UGB2_IXORI</name>
<organism evidence="2">
    <name type="scientific">Ixodes ricinus</name>
    <name type="common">Common tick</name>
    <name type="synonym">Acarus ricinus</name>
    <dbReference type="NCBI Taxonomy" id="34613"/>
    <lineage>
        <taxon>Eukaryota</taxon>
        <taxon>Metazoa</taxon>
        <taxon>Ecdysozoa</taxon>
        <taxon>Arthropoda</taxon>
        <taxon>Chelicerata</taxon>
        <taxon>Arachnida</taxon>
        <taxon>Acari</taxon>
        <taxon>Parasitiformes</taxon>
        <taxon>Ixodida</taxon>
        <taxon>Ixodoidea</taxon>
        <taxon>Ixodidae</taxon>
        <taxon>Ixodinae</taxon>
        <taxon>Ixodes</taxon>
    </lineage>
</organism>
<keyword evidence="1" id="KW-0732">Signal</keyword>
<accession>A0A6B0UGB2</accession>
<proteinExistence type="predicted"/>
<evidence type="ECO:0000313" key="2">
    <source>
        <dbReference type="EMBL" id="MXU88830.1"/>
    </source>
</evidence>
<dbReference type="EMBL" id="GIFC01006747">
    <property type="protein sequence ID" value="MXU88830.1"/>
    <property type="molecule type" value="Transcribed_RNA"/>
</dbReference>
<dbReference type="AlphaFoldDB" id="A0A6B0UGB2"/>
<feature type="chain" id="PRO_5025681260" evidence="1">
    <location>
        <begin position="27"/>
        <end position="104"/>
    </location>
</feature>
<sequence>MMLSKIFSLQGFAAQLILFLYNHASAVISGSASRPRRILTSVVFRGASNGETGVAPTVSVSAPKWPIEARIDVTCSSSSDRCGRNGGVVIAIWRFSCALWNAQL</sequence>